<evidence type="ECO:0000313" key="1">
    <source>
        <dbReference type="EMBL" id="JAE21956.1"/>
    </source>
</evidence>
<accession>A0A0A9GHC9</accession>
<dbReference type="EMBL" id="GBRH01175940">
    <property type="protein sequence ID" value="JAE21956.1"/>
    <property type="molecule type" value="Transcribed_RNA"/>
</dbReference>
<proteinExistence type="predicted"/>
<sequence>MYMCTYMEVQNGRLQFSVQLGAVELHFCVYVFSQIIHPYAACGLAPYTAVITLL</sequence>
<dbReference type="AlphaFoldDB" id="A0A0A9GHC9"/>
<reference evidence="1" key="2">
    <citation type="journal article" date="2015" name="Data Brief">
        <title>Shoot transcriptome of the giant reed, Arundo donax.</title>
        <authorList>
            <person name="Barrero R.A."/>
            <person name="Guerrero F.D."/>
            <person name="Moolhuijzen P."/>
            <person name="Goolsby J.A."/>
            <person name="Tidwell J."/>
            <person name="Bellgard S.E."/>
            <person name="Bellgard M.I."/>
        </authorList>
    </citation>
    <scope>NUCLEOTIDE SEQUENCE</scope>
    <source>
        <tissue evidence="1">Shoot tissue taken approximately 20 cm above the soil surface</tissue>
    </source>
</reference>
<reference evidence="1" key="1">
    <citation type="submission" date="2014-09" db="EMBL/GenBank/DDBJ databases">
        <authorList>
            <person name="Magalhaes I.L.F."/>
            <person name="Oliveira U."/>
            <person name="Santos F.R."/>
            <person name="Vidigal T.H.D.A."/>
            <person name="Brescovit A.D."/>
            <person name="Santos A.J."/>
        </authorList>
    </citation>
    <scope>NUCLEOTIDE SEQUENCE</scope>
    <source>
        <tissue evidence="1">Shoot tissue taken approximately 20 cm above the soil surface</tissue>
    </source>
</reference>
<name>A0A0A9GHC9_ARUDO</name>
<organism evidence="1">
    <name type="scientific">Arundo donax</name>
    <name type="common">Giant reed</name>
    <name type="synonym">Donax arundinaceus</name>
    <dbReference type="NCBI Taxonomy" id="35708"/>
    <lineage>
        <taxon>Eukaryota</taxon>
        <taxon>Viridiplantae</taxon>
        <taxon>Streptophyta</taxon>
        <taxon>Embryophyta</taxon>
        <taxon>Tracheophyta</taxon>
        <taxon>Spermatophyta</taxon>
        <taxon>Magnoliopsida</taxon>
        <taxon>Liliopsida</taxon>
        <taxon>Poales</taxon>
        <taxon>Poaceae</taxon>
        <taxon>PACMAD clade</taxon>
        <taxon>Arundinoideae</taxon>
        <taxon>Arundineae</taxon>
        <taxon>Arundo</taxon>
    </lineage>
</organism>
<protein>
    <submittedName>
        <fullName evidence="1">Uncharacterized protein</fullName>
    </submittedName>
</protein>